<dbReference type="AlphaFoldDB" id="E9HQU6"/>
<feature type="region of interest" description="Disordered" evidence="1">
    <location>
        <begin position="258"/>
        <end position="309"/>
    </location>
</feature>
<dbReference type="InterPro" id="IPR043502">
    <property type="entry name" value="DNA/RNA_pol_sf"/>
</dbReference>
<accession>E9HQU6</accession>
<feature type="compositionally biased region" description="Low complexity" evidence="1">
    <location>
        <begin position="87"/>
        <end position="100"/>
    </location>
</feature>
<evidence type="ECO:0000256" key="1">
    <source>
        <dbReference type="SAM" id="MobiDB-lite"/>
    </source>
</evidence>
<reference evidence="2 3" key="1">
    <citation type="journal article" date="2011" name="Science">
        <title>The ecoresponsive genome of Daphnia pulex.</title>
        <authorList>
            <person name="Colbourne J.K."/>
            <person name="Pfrender M.E."/>
            <person name="Gilbert D."/>
            <person name="Thomas W.K."/>
            <person name="Tucker A."/>
            <person name="Oakley T.H."/>
            <person name="Tokishita S."/>
            <person name="Aerts A."/>
            <person name="Arnold G.J."/>
            <person name="Basu M.K."/>
            <person name="Bauer D.J."/>
            <person name="Caceres C.E."/>
            <person name="Carmel L."/>
            <person name="Casola C."/>
            <person name="Choi J.H."/>
            <person name="Detter J.C."/>
            <person name="Dong Q."/>
            <person name="Dusheyko S."/>
            <person name="Eads B.D."/>
            <person name="Frohlich T."/>
            <person name="Geiler-Samerotte K.A."/>
            <person name="Gerlach D."/>
            <person name="Hatcher P."/>
            <person name="Jogdeo S."/>
            <person name="Krijgsveld J."/>
            <person name="Kriventseva E.V."/>
            <person name="Kultz D."/>
            <person name="Laforsch C."/>
            <person name="Lindquist E."/>
            <person name="Lopez J."/>
            <person name="Manak J.R."/>
            <person name="Muller J."/>
            <person name="Pangilinan J."/>
            <person name="Patwardhan R.P."/>
            <person name="Pitluck S."/>
            <person name="Pritham E.J."/>
            <person name="Rechtsteiner A."/>
            <person name="Rho M."/>
            <person name="Rogozin I.B."/>
            <person name="Sakarya O."/>
            <person name="Salamov A."/>
            <person name="Schaack S."/>
            <person name="Shapiro H."/>
            <person name="Shiga Y."/>
            <person name="Skalitzky C."/>
            <person name="Smith Z."/>
            <person name="Souvorov A."/>
            <person name="Sung W."/>
            <person name="Tang Z."/>
            <person name="Tsuchiya D."/>
            <person name="Tu H."/>
            <person name="Vos H."/>
            <person name="Wang M."/>
            <person name="Wolf Y.I."/>
            <person name="Yamagata H."/>
            <person name="Yamada T."/>
            <person name="Ye Y."/>
            <person name="Shaw J.R."/>
            <person name="Andrews J."/>
            <person name="Crease T.J."/>
            <person name="Tang H."/>
            <person name="Lucas S.M."/>
            <person name="Robertson H.M."/>
            <person name="Bork P."/>
            <person name="Koonin E.V."/>
            <person name="Zdobnov E.M."/>
            <person name="Grigoriev I.V."/>
            <person name="Lynch M."/>
            <person name="Boore J.L."/>
        </authorList>
    </citation>
    <scope>NUCLEOTIDE SEQUENCE [LARGE SCALE GENOMIC DNA]</scope>
</reference>
<dbReference type="GO" id="GO:0071897">
    <property type="term" value="P:DNA biosynthetic process"/>
    <property type="evidence" value="ECO:0007669"/>
    <property type="project" value="UniProtKB-ARBA"/>
</dbReference>
<dbReference type="Proteomes" id="UP000000305">
    <property type="component" value="Unassembled WGS sequence"/>
</dbReference>
<gene>
    <name evidence="2" type="ORF">DAPPUDRAFT_264075</name>
</gene>
<dbReference type="EMBL" id="GL732726">
    <property type="protein sequence ID" value="EFX65887.1"/>
    <property type="molecule type" value="Genomic_DNA"/>
</dbReference>
<sequence>MSSVFSSDSHKRQRALASRGFLEGSASGNTLSIDDLNLASPMADGDSRPNRGDRDFLPNEDDQDSRSRASRRPSPSTSSSRKRSRSKSGSPSFRSASSSKCVRQENTPDAANVCMVKRSTVRELRGCMKNGIDSKSENLTLRSSYKPSFEANFELMAPELDPSMVRKWLCNIGDTSAKPKIKDFWENNFLSIQRELKDVFEPFIHLLCSVPEGHDAELPIKTATLLYPRPSLSLCEKFISAMDKEADIDSKLDKIGRLGGHHSSRRGNNFSHKGDYRPSGGASNYPKPNWNWGKPQQQKQRGKQQNNSFSNANSNKYLNFFVSYEHFKMEGIDHLKHLIRENDWLVKLDLQDAYFVVSVAPEHQKFLHDILVMGASPEEAIRHLHLIIELLTSVGFLVPTLCGGLEPPIDTICQLDPSAECVGCKDILPEVNRSTCVRVSPLHIDPAVSVENQERTSNPSPHLSVMAGPDLVSVALGNVGGSPSHISITPSSYSFQQVCTASASEMRQISAWILSGIATKSEAFRLKLSSCYWPAPVPLQQLPISPPGTIGYYLNDQFWSGFASQTIKSLRSMLSMTLDPIDCHRIGEHPLNSCEKQQKRDLERENS</sequence>
<dbReference type="HOGENOM" id="CLU_449987_0_0_1"/>
<dbReference type="InParanoid" id="E9HQU6"/>
<feature type="compositionally biased region" description="Low complexity" evidence="1">
    <location>
        <begin position="293"/>
        <end position="309"/>
    </location>
</feature>
<dbReference type="KEGG" id="dpx:DAPPUDRAFT_264075"/>
<evidence type="ECO:0008006" key="4">
    <source>
        <dbReference type="Google" id="ProtNLM"/>
    </source>
</evidence>
<feature type="region of interest" description="Disordered" evidence="1">
    <location>
        <begin position="1"/>
        <end position="104"/>
    </location>
</feature>
<protein>
    <recommendedName>
        <fullName evidence="4">Reverse transcriptase domain-containing protein</fullName>
    </recommendedName>
</protein>
<keyword evidence="3" id="KW-1185">Reference proteome</keyword>
<evidence type="ECO:0000313" key="2">
    <source>
        <dbReference type="EMBL" id="EFX65887.1"/>
    </source>
</evidence>
<dbReference type="OrthoDB" id="6771932at2759"/>
<organism evidence="2 3">
    <name type="scientific">Daphnia pulex</name>
    <name type="common">Water flea</name>
    <dbReference type="NCBI Taxonomy" id="6669"/>
    <lineage>
        <taxon>Eukaryota</taxon>
        <taxon>Metazoa</taxon>
        <taxon>Ecdysozoa</taxon>
        <taxon>Arthropoda</taxon>
        <taxon>Crustacea</taxon>
        <taxon>Branchiopoda</taxon>
        <taxon>Diplostraca</taxon>
        <taxon>Cladocera</taxon>
        <taxon>Anomopoda</taxon>
        <taxon>Daphniidae</taxon>
        <taxon>Daphnia</taxon>
    </lineage>
</organism>
<dbReference type="SUPFAM" id="SSF56672">
    <property type="entry name" value="DNA/RNA polymerases"/>
    <property type="match status" value="1"/>
</dbReference>
<feature type="compositionally biased region" description="Basic and acidic residues" evidence="1">
    <location>
        <begin position="45"/>
        <end position="57"/>
    </location>
</feature>
<evidence type="ECO:0000313" key="3">
    <source>
        <dbReference type="Proteomes" id="UP000000305"/>
    </source>
</evidence>
<proteinExistence type="predicted"/>
<name>E9HQU6_DAPPU</name>